<comment type="similarity">
    <text evidence="7 10">Belongs to the fluoride channel Fluc/FEX (TC 1.A.43) family.</text>
</comment>
<evidence type="ECO:0000256" key="5">
    <source>
        <dbReference type="ARBA" id="ARBA00023136"/>
    </source>
</evidence>
<keyword evidence="2 10" id="KW-1003">Cell membrane</keyword>
<dbReference type="InterPro" id="IPR003691">
    <property type="entry name" value="FluC"/>
</dbReference>
<evidence type="ECO:0000256" key="9">
    <source>
        <dbReference type="ARBA" id="ARBA00049940"/>
    </source>
</evidence>
<sequence>MRKYIYIGIALGGGAGSTIRYWLSEVFNQNGLLPYGTLLVNLAGCFLLSFFFSKFINSTWSPSVKIGLTTGFIGSLTTFSTFTIESIELLQDSLYLGSFYLLFSLLGGFIMTWSGLKIGDLT</sequence>
<feature type="transmembrane region" description="Helical" evidence="10">
    <location>
        <begin position="94"/>
        <end position="116"/>
    </location>
</feature>
<dbReference type="EMBL" id="CP121671">
    <property type="protein sequence ID" value="WFT73665.1"/>
    <property type="molecule type" value="Genomic_DNA"/>
</dbReference>
<evidence type="ECO:0000313" key="11">
    <source>
        <dbReference type="EMBL" id="WFT73665.1"/>
    </source>
</evidence>
<dbReference type="Pfam" id="PF02537">
    <property type="entry name" value="CRCB"/>
    <property type="match status" value="1"/>
</dbReference>
<name>A0ABY8IUA3_9BACI</name>
<feature type="transmembrane region" description="Helical" evidence="10">
    <location>
        <begin position="5"/>
        <end position="23"/>
    </location>
</feature>
<evidence type="ECO:0000256" key="10">
    <source>
        <dbReference type="HAMAP-Rule" id="MF_00454"/>
    </source>
</evidence>
<evidence type="ECO:0000313" key="12">
    <source>
        <dbReference type="Proteomes" id="UP001221597"/>
    </source>
</evidence>
<keyword evidence="6 10" id="KW-0407">Ion channel</keyword>
<protein>
    <recommendedName>
        <fullName evidence="10">Fluoride-specific ion channel FluC</fullName>
    </recommendedName>
</protein>
<evidence type="ECO:0000256" key="6">
    <source>
        <dbReference type="ARBA" id="ARBA00023303"/>
    </source>
</evidence>
<gene>
    <name evidence="10 11" type="primary">crcB</name>
    <name evidence="10" type="synonym">fluC</name>
    <name evidence="11" type="ORF">P9989_14975</name>
</gene>
<evidence type="ECO:0000256" key="4">
    <source>
        <dbReference type="ARBA" id="ARBA00022989"/>
    </source>
</evidence>
<reference evidence="11 12" key="1">
    <citation type="submission" date="2023-04" db="EMBL/GenBank/DDBJ databases">
        <title>Genome sequence of Halobacillus naozhouensis KACC 21980.</title>
        <authorList>
            <person name="Kim S."/>
            <person name="Heo J."/>
            <person name="Kwon S.-W."/>
        </authorList>
    </citation>
    <scope>NUCLEOTIDE SEQUENCE [LARGE SCALE GENOMIC DNA]</scope>
    <source>
        <strain evidence="11 12">KCTC 13234</strain>
    </source>
</reference>
<keyword evidence="10" id="KW-0915">Sodium</keyword>
<dbReference type="Proteomes" id="UP001221597">
    <property type="component" value="Chromosome"/>
</dbReference>
<comment type="activity regulation">
    <text evidence="10">Na(+) is not transported, but it plays an essential structural role and its presence is essential for fluoride channel function.</text>
</comment>
<comment type="catalytic activity">
    <reaction evidence="8">
        <text>fluoride(in) = fluoride(out)</text>
        <dbReference type="Rhea" id="RHEA:76159"/>
        <dbReference type="ChEBI" id="CHEBI:17051"/>
    </reaction>
    <physiologicalReaction direction="left-to-right" evidence="8">
        <dbReference type="Rhea" id="RHEA:76160"/>
    </physiologicalReaction>
</comment>
<keyword evidence="10" id="KW-0406">Ion transport</keyword>
<proteinExistence type="inferred from homology"/>
<feature type="binding site" evidence="10">
    <location>
        <position position="74"/>
    </location>
    <ligand>
        <name>Na(+)</name>
        <dbReference type="ChEBI" id="CHEBI:29101"/>
        <note>structural</note>
    </ligand>
</feature>
<feature type="transmembrane region" description="Helical" evidence="10">
    <location>
        <begin position="35"/>
        <end position="52"/>
    </location>
</feature>
<dbReference type="RefSeq" id="WP_283075672.1">
    <property type="nucleotide sequence ID" value="NZ_CP121671.1"/>
</dbReference>
<organism evidence="11 12">
    <name type="scientific">Halobacillus naozhouensis</name>
    <dbReference type="NCBI Taxonomy" id="554880"/>
    <lineage>
        <taxon>Bacteria</taxon>
        <taxon>Bacillati</taxon>
        <taxon>Bacillota</taxon>
        <taxon>Bacilli</taxon>
        <taxon>Bacillales</taxon>
        <taxon>Bacillaceae</taxon>
        <taxon>Halobacillus</taxon>
    </lineage>
</organism>
<keyword evidence="3 10" id="KW-0812">Transmembrane</keyword>
<feature type="binding site" evidence="10">
    <location>
        <position position="77"/>
    </location>
    <ligand>
        <name>Na(+)</name>
        <dbReference type="ChEBI" id="CHEBI:29101"/>
        <note>structural</note>
    </ligand>
</feature>
<feature type="transmembrane region" description="Helical" evidence="10">
    <location>
        <begin position="64"/>
        <end position="82"/>
    </location>
</feature>
<evidence type="ECO:0000256" key="1">
    <source>
        <dbReference type="ARBA" id="ARBA00004651"/>
    </source>
</evidence>
<comment type="subcellular location">
    <subcellularLocation>
        <location evidence="1 10">Cell membrane</location>
        <topology evidence="1 10">Multi-pass membrane protein</topology>
    </subcellularLocation>
</comment>
<evidence type="ECO:0000256" key="8">
    <source>
        <dbReference type="ARBA" id="ARBA00035585"/>
    </source>
</evidence>
<dbReference type="PANTHER" id="PTHR28259">
    <property type="entry name" value="FLUORIDE EXPORT PROTEIN 1-RELATED"/>
    <property type="match status" value="1"/>
</dbReference>
<dbReference type="HAMAP" id="MF_00454">
    <property type="entry name" value="FluC"/>
    <property type="match status" value="1"/>
</dbReference>
<evidence type="ECO:0000256" key="2">
    <source>
        <dbReference type="ARBA" id="ARBA00022475"/>
    </source>
</evidence>
<dbReference type="PANTHER" id="PTHR28259:SF1">
    <property type="entry name" value="FLUORIDE EXPORT PROTEIN 1-RELATED"/>
    <property type="match status" value="1"/>
</dbReference>
<evidence type="ECO:0000256" key="7">
    <source>
        <dbReference type="ARBA" id="ARBA00035120"/>
    </source>
</evidence>
<comment type="function">
    <text evidence="9 10">Fluoride-specific ion channel. Important for reducing fluoride concentration in the cell, thus reducing its toxicity.</text>
</comment>
<dbReference type="NCBIfam" id="TIGR00494">
    <property type="entry name" value="crcB"/>
    <property type="match status" value="1"/>
</dbReference>
<keyword evidence="12" id="KW-1185">Reference proteome</keyword>
<keyword evidence="5 10" id="KW-0472">Membrane</keyword>
<keyword evidence="10" id="KW-0813">Transport</keyword>
<accession>A0ABY8IUA3</accession>
<keyword evidence="4 10" id="KW-1133">Transmembrane helix</keyword>
<evidence type="ECO:0000256" key="3">
    <source>
        <dbReference type="ARBA" id="ARBA00022692"/>
    </source>
</evidence>
<keyword evidence="10" id="KW-0479">Metal-binding</keyword>